<dbReference type="PANTHER" id="PTHR43649">
    <property type="entry name" value="ARABINOSE-BINDING PROTEIN-RELATED"/>
    <property type="match status" value="1"/>
</dbReference>
<evidence type="ECO:0000256" key="2">
    <source>
        <dbReference type="ARBA" id="ARBA00008520"/>
    </source>
</evidence>
<gene>
    <name evidence="6" type="ORF">H4W80_009433</name>
</gene>
<dbReference type="InterPro" id="IPR006059">
    <property type="entry name" value="SBP"/>
</dbReference>
<evidence type="ECO:0000313" key="6">
    <source>
        <dbReference type="EMBL" id="MBE1591175.1"/>
    </source>
</evidence>
<dbReference type="EMBL" id="JADBEK010000001">
    <property type="protein sequence ID" value="MBE1591175.1"/>
    <property type="molecule type" value="Genomic_DNA"/>
</dbReference>
<keyword evidence="3" id="KW-0813">Transport</keyword>
<dbReference type="Pfam" id="PF01547">
    <property type="entry name" value="SBP_bac_1"/>
    <property type="match status" value="1"/>
</dbReference>
<comment type="caution">
    <text evidence="6">The sequence shown here is derived from an EMBL/GenBank/DDBJ whole genome shotgun (WGS) entry which is preliminary data.</text>
</comment>
<dbReference type="RefSeq" id="WP_192790923.1">
    <property type="nucleotide sequence ID" value="NZ_JADBEK010000001.1"/>
</dbReference>
<proteinExistence type="inferred from homology"/>
<dbReference type="InterPro" id="IPR006311">
    <property type="entry name" value="TAT_signal"/>
</dbReference>
<dbReference type="NCBIfam" id="TIGR03851">
    <property type="entry name" value="chitin_NgcE"/>
    <property type="match status" value="1"/>
</dbReference>
<evidence type="ECO:0000256" key="4">
    <source>
        <dbReference type="ARBA" id="ARBA00022729"/>
    </source>
</evidence>
<evidence type="ECO:0000256" key="5">
    <source>
        <dbReference type="SAM" id="SignalP"/>
    </source>
</evidence>
<comment type="subcellular location">
    <subcellularLocation>
        <location evidence="1">Cell envelope</location>
    </subcellularLocation>
</comment>
<organism evidence="6 7">
    <name type="scientific">Nonomuraea angiospora</name>
    <dbReference type="NCBI Taxonomy" id="46172"/>
    <lineage>
        <taxon>Bacteria</taxon>
        <taxon>Bacillati</taxon>
        <taxon>Actinomycetota</taxon>
        <taxon>Actinomycetes</taxon>
        <taxon>Streptosporangiales</taxon>
        <taxon>Streptosporangiaceae</taxon>
        <taxon>Nonomuraea</taxon>
    </lineage>
</organism>
<dbReference type="Gene3D" id="3.40.190.10">
    <property type="entry name" value="Periplasmic binding protein-like II"/>
    <property type="match status" value="2"/>
</dbReference>
<feature type="signal peptide" evidence="5">
    <location>
        <begin position="1"/>
        <end position="26"/>
    </location>
</feature>
<sequence length="470" mass="51074">MPNTPHISRRELLRGAALVPVAGALAACATPAAKPTASSSAAPVATSAANPFGMADNKPLEVWIFDGGFGQDYAKNIHQPLFKAKHPNVEIKHNATKEVTKVLQPRFAGGNPPDVIDNSGANAMDFGALAQDGQLQDLTPLLDAPSWDDPNTKVRDTIDQAVIDLGTYDGTFSVLGYVNYIFGIWYSQKAFRENGWEAPKTWDEFLKLCETIKKSGKMAPFTYAGKFPQYLYEPLLTMAAKIGGAEVLVNIDNLEDGAWKSEAMKTSTTAWAEIGAKYLMEGTAGLDHVQTQTAQNKYKVAMLPSGSWLENEQKTTTPADFEYGMFPIPDFGSSDKLPYGTLHSQPSENFIVPSKSPNPQGGMEYLRAMLSKKAAGDFSELVKTVSVVKGAGEGRQLSPGAESATKAFAAAGTNVVYYRWQTWYAQLKDEAIAATGELMTGGLKPDAYLERLQKKADEIKNDSSIKKYKR</sequence>
<dbReference type="InterPro" id="IPR050490">
    <property type="entry name" value="Bact_solute-bd_prot1"/>
</dbReference>
<comment type="similarity">
    <text evidence="2">Belongs to the bacterial solute-binding protein 1 family.</text>
</comment>
<accession>A0ABR9MF21</accession>
<keyword evidence="4 5" id="KW-0732">Signal</keyword>
<evidence type="ECO:0000313" key="7">
    <source>
        <dbReference type="Proteomes" id="UP000633509"/>
    </source>
</evidence>
<dbReference type="PANTHER" id="PTHR43649:SF31">
    <property type="entry name" value="SN-GLYCEROL-3-PHOSPHATE-BINDING PERIPLASMIC PROTEIN UGPB"/>
    <property type="match status" value="1"/>
</dbReference>
<protein>
    <submittedName>
        <fullName evidence="6">N-acetylglucosamine transport system substrate-binding protein</fullName>
    </submittedName>
</protein>
<feature type="chain" id="PRO_5046579734" evidence="5">
    <location>
        <begin position="27"/>
        <end position="470"/>
    </location>
</feature>
<dbReference type="InterPro" id="IPR022386">
    <property type="entry name" value="Chitin_NgcE"/>
</dbReference>
<evidence type="ECO:0000256" key="3">
    <source>
        <dbReference type="ARBA" id="ARBA00022448"/>
    </source>
</evidence>
<dbReference type="SUPFAM" id="SSF53850">
    <property type="entry name" value="Periplasmic binding protein-like II"/>
    <property type="match status" value="1"/>
</dbReference>
<reference evidence="6 7" key="1">
    <citation type="submission" date="2020-10" db="EMBL/GenBank/DDBJ databases">
        <title>Sequencing the genomes of 1000 actinobacteria strains.</title>
        <authorList>
            <person name="Klenk H.-P."/>
        </authorList>
    </citation>
    <scope>NUCLEOTIDE SEQUENCE [LARGE SCALE GENOMIC DNA]</scope>
    <source>
        <strain evidence="6 7">DSM 43173</strain>
    </source>
</reference>
<evidence type="ECO:0000256" key="1">
    <source>
        <dbReference type="ARBA" id="ARBA00004196"/>
    </source>
</evidence>
<name>A0ABR9MF21_9ACTN</name>
<keyword evidence="7" id="KW-1185">Reference proteome</keyword>
<dbReference type="PROSITE" id="PS51318">
    <property type="entry name" value="TAT"/>
    <property type="match status" value="1"/>
</dbReference>
<dbReference type="Proteomes" id="UP000633509">
    <property type="component" value="Unassembled WGS sequence"/>
</dbReference>